<dbReference type="InterPro" id="IPR009003">
    <property type="entry name" value="Peptidase_S1_PA"/>
</dbReference>
<evidence type="ECO:0000313" key="2">
    <source>
        <dbReference type="Proteomes" id="UP000789396"/>
    </source>
</evidence>
<evidence type="ECO:0000313" key="1">
    <source>
        <dbReference type="EMBL" id="CAG8551106.1"/>
    </source>
</evidence>
<dbReference type="SUPFAM" id="SSF50494">
    <property type="entry name" value="Trypsin-like serine proteases"/>
    <property type="match status" value="1"/>
</dbReference>
<dbReference type="AlphaFoldDB" id="A0A9N9B024"/>
<proteinExistence type="predicted"/>
<feature type="non-terminal residue" evidence="1">
    <location>
        <position position="1"/>
    </location>
</feature>
<protein>
    <submittedName>
        <fullName evidence="1">9851_t:CDS:1</fullName>
    </submittedName>
</protein>
<reference evidence="1" key="1">
    <citation type="submission" date="2021-06" db="EMBL/GenBank/DDBJ databases">
        <authorList>
            <person name="Kallberg Y."/>
            <person name="Tangrot J."/>
            <person name="Rosling A."/>
        </authorList>
    </citation>
    <scope>NUCLEOTIDE SEQUENCE</scope>
    <source>
        <strain evidence="1">IN212</strain>
    </source>
</reference>
<dbReference type="Proteomes" id="UP000789396">
    <property type="component" value="Unassembled WGS sequence"/>
</dbReference>
<dbReference type="EMBL" id="CAJVPZ010004747">
    <property type="protein sequence ID" value="CAG8551106.1"/>
    <property type="molecule type" value="Genomic_DNA"/>
</dbReference>
<accession>A0A9N9B024</accession>
<organism evidence="1 2">
    <name type="scientific">Racocetra fulgida</name>
    <dbReference type="NCBI Taxonomy" id="60492"/>
    <lineage>
        <taxon>Eukaryota</taxon>
        <taxon>Fungi</taxon>
        <taxon>Fungi incertae sedis</taxon>
        <taxon>Mucoromycota</taxon>
        <taxon>Glomeromycotina</taxon>
        <taxon>Glomeromycetes</taxon>
        <taxon>Diversisporales</taxon>
        <taxon>Gigasporaceae</taxon>
        <taxon>Racocetra</taxon>
    </lineage>
</organism>
<name>A0A9N9B024_9GLOM</name>
<sequence length="86" mass="9298">DAVSSSRRNGSTITHTNTIETSIISEPGDCGSPVFVFNLDTLPTVFLIGILVSGYGNESSTVLPMKKLLQENQELLTILNVNEVLF</sequence>
<comment type="caution">
    <text evidence="1">The sequence shown here is derived from an EMBL/GenBank/DDBJ whole genome shotgun (WGS) entry which is preliminary data.</text>
</comment>
<keyword evidence="2" id="KW-1185">Reference proteome</keyword>
<gene>
    <name evidence="1" type="ORF">RFULGI_LOCUS4652</name>
</gene>